<accession>A0A846YNB4</accession>
<dbReference type="RefSeq" id="WP_062975090.1">
    <property type="nucleotide sequence ID" value="NZ_JAAXOT010000013.1"/>
</dbReference>
<dbReference type="Proteomes" id="UP000570678">
    <property type="component" value="Unassembled WGS sequence"/>
</dbReference>
<evidence type="ECO:0000313" key="2">
    <source>
        <dbReference type="Proteomes" id="UP000570678"/>
    </source>
</evidence>
<keyword evidence="2" id="KW-1185">Reference proteome</keyword>
<reference evidence="1 2" key="1">
    <citation type="submission" date="2020-04" db="EMBL/GenBank/DDBJ databases">
        <title>MicrobeNet Type strains.</title>
        <authorList>
            <person name="Nicholson A.C."/>
        </authorList>
    </citation>
    <scope>NUCLEOTIDE SEQUENCE [LARGE SCALE GENOMIC DNA]</scope>
    <source>
        <strain evidence="1 2">JCM 3332</strain>
    </source>
</reference>
<sequence length="201" mass="21655">MTPSASTLPPPQDHVAQVAGLAHIHGPAHQTLRPRLVVLGTSMDDAVSAAGGRIFDLSMAGWEVTVVAGDLGNPRPARILGAHALDLDSVLTRRHRGPQPHAVAISATLTATEHRLRRRVQAYLDHGSIEVSIWGRPYAGGRTESTTHRLSHAARAFKRQALRVVRGEDEVVAATEDFHTGIATRRTPHSRDLSRTGWPAG</sequence>
<name>A0A846YNB4_9NOCA</name>
<proteinExistence type="predicted"/>
<protein>
    <submittedName>
        <fullName evidence="1">Uncharacterized protein</fullName>
    </submittedName>
</protein>
<gene>
    <name evidence="1" type="ORF">HGA15_23640</name>
</gene>
<comment type="caution">
    <text evidence="1">The sequence shown here is derived from an EMBL/GenBank/DDBJ whole genome shotgun (WGS) entry which is preliminary data.</text>
</comment>
<organism evidence="1 2">
    <name type="scientific">Nocardia flavorosea</name>
    <dbReference type="NCBI Taxonomy" id="53429"/>
    <lineage>
        <taxon>Bacteria</taxon>
        <taxon>Bacillati</taxon>
        <taxon>Actinomycetota</taxon>
        <taxon>Actinomycetes</taxon>
        <taxon>Mycobacteriales</taxon>
        <taxon>Nocardiaceae</taxon>
        <taxon>Nocardia</taxon>
    </lineage>
</organism>
<dbReference type="EMBL" id="JAAXOT010000013">
    <property type="protein sequence ID" value="NKY59090.1"/>
    <property type="molecule type" value="Genomic_DNA"/>
</dbReference>
<evidence type="ECO:0000313" key="1">
    <source>
        <dbReference type="EMBL" id="NKY59090.1"/>
    </source>
</evidence>
<dbReference type="AlphaFoldDB" id="A0A846YNB4"/>